<sequence length="294" mass="32245">MKRILGDRTGVPMASCSHFVPPLHVSLTDAHILSCSFTVNSGSRCIESKQCSVDGVSLHSYDNDNTRKEGNAPKECANLFSKLEDIGGELWNQLHIMEEKGDLTRGNHSLLVTAVSQYTEGQPINGYWNFTLDGHHSFSFDSLDSKNKKYALTHNNIPGIDKWQSNTDLAKDLETFSIGDSDICFQEILSQSKKMARSTSRTPDIGNVKSPTQLPSTMNTTQLPSTMNTTQLPSTTNTAQLPSPKQPPSKGGSSVTAVVIPIVIVIFIIILIVIVLSVIICIYKCVKRRSHPQA</sequence>
<dbReference type="InterPro" id="IPR011162">
    <property type="entry name" value="MHC_I/II-like_Ag-recog"/>
</dbReference>
<keyword evidence="1" id="KW-0325">Glycoprotein</keyword>
<evidence type="ECO:0000256" key="1">
    <source>
        <dbReference type="ARBA" id="ARBA00023180"/>
    </source>
</evidence>
<evidence type="ECO:0000256" key="3">
    <source>
        <dbReference type="SAM" id="Phobius"/>
    </source>
</evidence>
<reference evidence="4 5" key="1">
    <citation type="journal article" date="2023" name="bioRxiv">
        <title>Conserved and derived expression patterns and positive selection on dental genes reveal complex evolutionary context of ever-growing rodent molars.</title>
        <authorList>
            <person name="Calamari Z.T."/>
            <person name="Song A."/>
            <person name="Cohen E."/>
            <person name="Akter M."/>
            <person name="Roy R.D."/>
            <person name="Hallikas O."/>
            <person name="Christensen M.M."/>
            <person name="Li P."/>
            <person name="Marangoni P."/>
            <person name="Jernvall J."/>
            <person name="Klein O.D."/>
        </authorList>
    </citation>
    <scope>NUCLEOTIDE SEQUENCE [LARGE SCALE GENOMIC DNA]</scope>
    <source>
        <strain evidence="4">V071</strain>
    </source>
</reference>
<accession>A0AAW0GWS9</accession>
<keyword evidence="3" id="KW-0812">Transmembrane</keyword>
<organism evidence="4 5">
    <name type="scientific">Myodes glareolus</name>
    <name type="common">Bank vole</name>
    <name type="synonym">Clethrionomys glareolus</name>
    <dbReference type="NCBI Taxonomy" id="447135"/>
    <lineage>
        <taxon>Eukaryota</taxon>
        <taxon>Metazoa</taxon>
        <taxon>Chordata</taxon>
        <taxon>Craniata</taxon>
        <taxon>Vertebrata</taxon>
        <taxon>Euteleostomi</taxon>
        <taxon>Mammalia</taxon>
        <taxon>Eutheria</taxon>
        <taxon>Euarchontoglires</taxon>
        <taxon>Glires</taxon>
        <taxon>Rodentia</taxon>
        <taxon>Myomorpha</taxon>
        <taxon>Muroidea</taxon>
        <taxon>Cricetidae</taxon>
        <taxon>Arvicolinae</taxon>
        <taxon>Myodes</taxon>
    </lineage>
</organism>
<keyword evidence="3" id="KW-0472">Membrane</keyword>
<dbReference type="Gene3D" id="3.30.500.10">
    <property type="entry name" value="MHC class I-like antigen recognition-like"/>
    <property type="match status" value="1"/>
</dbReference>
<name>A0AAW0GWS9_MYOGA</name>
<feature type="region of interest" description="Disordered" evidence="2">
    <location>
        <begin position="195"/>
        <end position="251"/>
    </location>
</feature>
<keyword evidence="3" id="KW-1133">Transmembrane helix</keyword>
<protein>
    <submittedName>
        <fullName evidence="4">Uncharacterized protein</fullName>
    </submittedName>
</protein>
<feature type="non-terminal residue" evidence="4">
    <location>
        <position position="294"/>
    </location>
</feature>
<dbReference type="Proteomes" id="UP001488838">
    <property type="component" value="Unassembled WGS sequence"/>
</dbReference>
<dbReference type="EMBL" id="JBBHLL010003679">
    <property type="protein sequence ID" value="KAK7795058.1"/>
    <property type="molecule type" value="Genomic_DNA"/>
</dbReference>
<dbReference type="SUPFAM" id="SSF54452">
    <property type="entry name" value="MHC antigen-recognition domain"/>
    <property type="match status" value="1"/>
</dbReference>
<evidence type="ECO:0000313" key="5">
    <source>
        <dbReference type="Proteomes" id="UP001488838"/>
    </source>
</evidence>
<evidence type="ECO:0000256" key="2">
    <source>
        <dbReference type="SAM" id="MobiDB-lite"/>
    </source>
</evidence>
<proteinExistence type="predicted"/>
<dbReference type="AlphaFoldDB" id="A0AAW0GWS9"/>
<comment type="caution">
    <text evidence="4">The sequence shown here is derived from an EMBL/GenBank/DDBJ whole genome shotgun (WGS) entry which is preliminary data.</text>
</comment>
<dbReference type="InterPro" id="IPR037055">
    <property type="entry name" value="MHC_I-like_Ag-recog_sf"/>
</dbReference>
<gene>
    <name evidence="4" type="ORF">U0070_019666</name>
</gene>
<feature type="compositionally biased region" description="Polar residues" evidence="2">
    <location>
        <begin position="209"/>
        <end position="241"/>
    </location>
</feature>
<feature type="transmembrane region" description="Helical" evidence="3">
    <location>
        <begin position="258"/>
        <end position="283"/>
    </location>
</feature>
<evidence type="ECO:0000313" key="4">
    <source>
        <dbReference type="EMBL" id="KAK7795058.1"/>
    </source>
</evidence>
<keyword evidence="5" id="KW-1185">Reference proteome</keyword>